<reference evidence="10 11" key="1">
    <citation type="journal article" date="2019" name="Sci. Rep.">
        <title>A high-quality genome of Eragrostis curvula grass provides insights into Poaceae evolution and supports new strategies to enhance forage quality.</title>
        <authorList>
            <person name="Carballo J."/>
            <person name="Santos B.A.C.M."/>
            <person name="Zappacosta D."/>
            <person name="Garbus I."/>
            <person name="Selva J.P."/>
            <person name="Gallo C.A."/>
            <person name="Diaz A."/>
            <person name="Albertini E."/>
            <person name="Caccamo M."/>
            <person name="Echenique V."/>
        </authorList>
    </citation>
    <scope>NUCLEOTIDE SEQUENCE [LARGE SCALE GENOMIC DNA]</scope>
    <source>
        <strain evidence="11">cv. Victoria</strain>
        <tissue evidence="10">Leaf</tissue>
    </source>
</reference>
<dbReference type="InterPro" id="IPR058353">
    <property type="entry name" value="DUF8040"/>
</dbReference>
<dbReference type="GO" id="GO:0004518">
    <property type="term" value="F:nuclease activity"/>
    <property type="evidence" value="ECO:0007669"/>
    <property type="project" value="UniProtKB-KW"/>
</dbReference>
<sequence length="385" mass="43474">MYDFWVGFTGACAAVLAEDQANEEEADEASAAVEEAEEDLAVEDPPLPFAKPTGRQWVELTLRERKSCKHNFRMSREAFNNLHEILVEECGLESSRGVESIEALGMFLLACATGDCARGLQDTFRRSLDTIHRKMAHVAEVMVRFGDKVICPKDPTYSTVSPKVAKWSPFFDGCIGAIDGTHIEIVADKESKEDMLNRKGFPSFNVLAIVDHAMRFTFVGSGMSGACHDMYVLRECQTRPRFPKPPPGMYYAADSGYQLAPGYLTPYKNTRYHLQQFVEGGPSTWEERYNHDHASIRNVVERTFGVAKNRWQILDGVPFYKRETQSSIIVACCALHNYLVERKAAKKPEEQGTPVNRAFVEWLAEMPVHEMRDWIKTGVAFIDPK</sequence>
<evidence type="ECO:0000256" key="2">
    <source>
        <dbReference type="ARBA" id="ARBA00004123"/>
    </source>
</evidence>
<keyword evidence="7" id="KW-0539">Nucleus</keyword>
<evidence type="ECO:0000256" key="7">
    <source>
        <dbReference type="ARBA" id="ARBA00023242"/>
    </source>
</evidence>
<comment type="caution">
    <text evidence="10">The sequence shown here is derived from an EMBL/GenBank/DDBJ whole genome shotgun (WGS) entry which is preliminary data.</text>
</comment>
<evidence type="ECO:0000313" key="10">
    <source>
        <dbReference type="EMBL" id="TVU36548.1"/>
    </source>
</evidence>
<evidence type="ECO:0000256" key="6">
    <source>
        <dbReference type="ARBA" id="ARBA00022801"/>
    </source>
</evidence>
<dbReference type="Gramene" id="TVU36548">
    <property type="protein sequence ID" value="TVU36548"/>
    <property type="gene ID" value="EJB05_18485"/>
</dbReference>
<keyword evidence="6" id="KW-0378">Hydrolase</keyword>
<dbReference type="OrthoDB" id="6509413at2759"/>
<evidence type="ECO:0000259" key="9">
    <source>
        <dbReference type="Pfam" id="PF26138"/>
    </source>
</evidence>
<dbReference type="GO" id="GO:0016787">
    <property type="term" value="F:hydrolase activity"/>
    <property type="evidence" value="ECO:0007669"/>
    <property type="project" value="UniProtKB-KW"/>
</dbReference>
<dbReference type="GO" id="GO:0046872">
    <property type="term" value="F:metal ion binding"/>
    <property type="evidence" value="ECO:0007669"/>
    <property type="project" value="UniProtKB-KW"/>
</dbReference>
<evidence type="ECO:0000313" key="11">
    <source>
        <dbReference type="Proteomes" id="UP000324897"/>
    </source>
</evidence>
<evidence type="ECO:0000259" key="8">
    <source>
        <dbReference type="Pfam" id="PF13359"/>
    </source>
</evidence>
<gene>
    <name evidence="10" type="ORF">EJB05_18485</name>
</gene>
<proteinExistence type="inferred from homology"/>
<evidence type="ECO:0000256" key="5">
    <source>
        <dbReference type="ARBA" id="ARBA00022723"/>
    </source>
</evidence>
<keyword evidence="4" id="KW-0540">Nuclease</keyword>
<feature type="non-terminal residue" evidence="10">
    <location>
        <position position="385"/>
    </location>
</feature>
<keyword evidence="5" id="KW-0479">Metal-binding</keyword>
<dbReference type="InterPro" id="IPR027806">
    <property type="entry name" value="HARBI1_dom"/>
</dbReference>
<dbReference type="PANTHER" id="PTHR22930">
    <property type="match status" value="1"/>
</dbReference>
<dbReference type="AlphaFoldDB" id="A0A5J9VL98"/>
<keyword evidence="11" id="KW-1185">Reference proteome</keyword>
<evidence type="ECO:0000256" key="3">
    <source>
        <dbReference type="ARBA" id="ARBA00006958"/>
    </source>
</evidence>
<organism evidence="10 11">
    <name type="scientific">Eragrostis curvula</name>
    <name type="common">weeping love grass</name>
    <dbReference type="NCBI Taxonomy" id="38414"/>
    <lineage>
        <taxon>Eukaryota</taxon>
        <taxon>Viridiplantae</taxon>
        <taxon>Streptophyta</taxon>
        <taxon>Embryophyta</taxon>
        <taxon>Tracheophyta</taxon>
        <taxon>Spermatophyta</taxon>
        <taxon>Magnoliopsida</taxon>
        <taxon>Liliopsida</taxon>
        <taxon>Poales</taxon>
        <taxon>Poaceae</taxon>
        <taxon>PACMAD clade</taxon>
        <taxon>Chloridoideae</taxon>
        <taxon>Eragrostideae</taxon>
        <taxon>Eragrostidinae</taxon>
        <taxon>Eragrostis</taxon>
    </lineage>
</organism>
<evidence type="ECO:0000256" key="1">
    <source>
        <dbReference type="ARBA" id="ARBA00001968"/>
    </source>
</evidence>
<dbReference type="Pfam" id="PF26138">
    <property type="entry name" value="DUF8040"/>
    <property type="match status" value="1"/>
</dbReference>
<feature type="domain" description="DUF8040" evidence="9">
    <location>
        <begin position="52"/>
        <end position="143"/>
    </location>
</feature>
<name>A0A5J9VL98_9POAL</name>
<dbReference type="InterPro" id="IPR045249">
    <property type="entry name" value="HARBI1-like"/>
</dbReference>
<feature type="non-terminal residue" evidence="10">
    <location>
        <position position="1"/>
    </location>
</feature>
<comment type="similarity">
    <text evidence="3">Belongs to the HARBI1 family.</text>
</comment>
<comment type="cofactor">
    <cofactor evidence="1">
        <name>a divalent metal cation</name>
        <dbReference type="ChEBI" id="CHEBI:60240"/>
    </cofactor>
</comment>
<dbReference type="Proteomes" id="UP000324897">
    <property type="component" value="Unassembled WGS sequence"/>
</dbReference>
<dbReference type="GO" id="GO:0005634">
    <property type="term" value="C:nucleus"/>
    <property type="evidence" value="ECO:0007669"/>
    <property type="project" value="UniProtKB-SubCell"/>
</dbReference>
<protein>
    <submittedName>
        <fullName evidence="10">Uncharacterized protein</fullName>
    </submittedName>
</protein>
<dbReference type="EMBL" id="RWGY01000009">
    <property type="protein sequence ID" value="TVU36548.1"/>
    <property type="molecule type" value="Genomic_DNA"/>
</dbReference>
<accession>A0A5J9VL98</accession>
<dbReference type="PANTHER" id="PTHR22930:SF280">
    <property type="entry name" value="OS11G0202600 PROTEIN"/>
    <property type="match status" value="1"/>
</dbReference>
<evidence type="ECO:0000256" key="4">
    <source>
        <dbReference type="ARBA" id="ARBA00022722"/>
    </source>
</evidence>
<dbReference type="Pfam" id="PF13359">
    <property type="entry name" value="DDE_Tnp_4"/>
    <property type="match status" value="1"/>
</dbReference>
<feature type="domain" description="DDE Tnp4" evidence="8">
    <location>
        <begin position="178"/>
        <end position="337"/>
    </location>
</feature>
<comment type="subcellular location">
    <subcellularLocation>
        <location evidence="2">Nucleus</location>
    </subcellularLocation>
</comment>